<evidence type="ECO:0000256" key="1">
    <source>
        <dbReference type="ARBA" id="ARBA00010982"/>
    </source>
</evidence>
<dbReference type="EMBL" id="QVEP01000016">
    <property type="protein sequence ID" value="RGB79918.1"/>
    <property type="molecule type" value="Genomic_DNA"/>
</dbReference>
<evidence type="ECO:0000313" key="10">
    <source>
        <dbReference type="EMBL" id="RGB79918.1"/>
    </source>
</evidence>
<evidence type="ECO:0000256" key="2">
    <source>
        <dbReference type="ARBA" id="ARBA00022679"/>
    </source>
</evidence>
<dbReference type="InterPro" id="IPR002155">
    <property type="entry name" value="Thiolase"/>
</dbReference>
<dbReference type="SUPFAM" id="SSF53901">
    <property type="entry name" value="Thiolase-like"/>
    <property type="match status" value="2"/>
</dbReference>
<keyword evidence="7" id="KW-1133">Transmembrane helix</keyword>
<evidence type="ECO:0000259" key="8">
    <source>
        <dbReference type="Pfam" id="PF00108"/>
    </source>
</evidence>
<keyword evidence="3 6" id="KW-0012">Acyltransferase</keyword>
<evidence type="ECO:0000256" key="7">
    <source>
        <dbReference type="SAM" id="Phobius"/>
    </source>
</evidence>
<feature type="domain" description="Thiolase C-terminal" evidence="9">
    <location>
        <begin position="270"/>
        <end position="392"/>
    </location>
</feature>
<dbReference type="PANTHER" id="PTHR18919">
    <property type="entry name" value="ACETYL-COA C-ACYLTRANSFERASE"/>
    <property type="match status" value="1"/>
</dbReference>
<dbReference type="InterPro" id="IPR016039">
    <property type="entry name" value="Thiolase-like"/>
</dbReference>
<sequence>MKKEFRDSVILSAVRTPVVKAKGAFAGLRAEQLGKIAVGAAVDRSSINPDDIEMALIANVSNLDLKSPGKYITLDLGYPTNIVSYNIEHGCGSSLTAAGITSMFIENGCVQVALAGGVEHSSTAVYMMDRPTSAYSMMPPKWCTMKTTPPSYENLNMGETAERIAQEFGITRRELDEFSVLSHKRAAAAWEQHFFDEQIVPVTVPVKKGTPQIIDKDDIFRPDCSVEALGKLRPSFTKDGLVTAGNSSPYCDGSAAIVQVDSEYAKSNNLTPLGRIVDYTAVGVQPQIMGIGPAYAVEKLLKRTNMTLDDIDLIELNEAFASQSIACIRKLNLDIDKVNVNGGAIALGHPFAATGAILITKMLYELKRRDKQFGIVCFCIGGGQGVAALIERL</sequence>
<evidence type="ECO:0000256" key="4">
    <source>
        <dbReference type="ARBA" id="ARBA00030755"/>
    </source>
</evidence>
<dbReference type="CDD" id="cd00751">
    <property type="entry name" value="thiolase"/>
    <property type="match status" value="1"/>
</dbReference>
<dbReference type="Gene3D" id="3.40.47.10">
    <property type="match status" value="1"/>
</dbReference>
<evidence type="ECO:0000256" key="3">
    <source>
        <dbReference type="ARBA" id="ARBA00023315"/>
    </source>
</evidence>
<accession>A0A3E2TNK0</accession>
<dbReference type="InterPro" id="IPR020617">
    <property type="entry name" value="Thiolase_C"/>
</dbReference>
<reference evidence="10 11" key="1">
    <citation type="submission" date="2018-08" db="EMBL/GenBank/DDBJ databases">
        <title>A genome reference for cultivated species of the human gut microbiota.</title>
        <authorList>
            <person name="Zou Y."/>
            <person name="Xue W."/>
            <person name="Luo G."/>
        </authorList>
    </citation>
    <scope>NUCLEOTIDE SEQUENCE [LARGE SCALE GENOMIC DNA]</scope>
    <source>
        <strain evidence="10 11">AF45-17</strain>
    </source>
</reference>
<keyword evidence="7" id="KW-0812">Transmembrane</keyword>
<dbReference type="InterPro" id="IPR020616">
    <property type="entry name" value="Thiolase_N"/>
</dbReference>
<dbReference type="Proteomes" id="UP000260773">
    <property type="component" value="Unassembled WGS sequence"/>
</dbReference>
<feature type="active site" description="Acyl-thioester intermediate" evidence="5">
    <location>
        <position position="91"/>
    </location>
</feature>
<proteinExistence type="inferred from homology"/>
<dbReference type="NCBIfam" id="TIGR01930">
    <property type="entry name" value="AcCoA-C-Actrans"/>
    <property type="match status" value="1"/>
</dbReference>
<comment type="similarity">
    <text evidence="1 6">Belongs to the thiolase-like superfamily. Thiolase family.</text>
</comment>
<dbReference type="GO" id="GO:0016747">
    <property type="term" value="F:acyltransferase activity, transferring groups other than amino-acyl groups"/>
    <property type="evidence" value="ECO:0007669"/>
    <property type="project" value="InterPro"/>
</dbReference>
<dbReference type="PROSITE" id="PS00737">
    <property type="entry name" value="THIOLASE_2"/>
    <property type="match status" value="1"/>
</dbReference>
<dbReference type="AlphaFoldDB" id="A0A3E2TNK0"/>
<keyword evidence="7" id="KW-0472">Membrane</keyword>
<evidence type="ECO:0000313" key="11">
    <source>
        <dbReference type="Proteomes" id="UP000260773"/>
    </source>
</evidence>
<feature type="active site" description="Proton acceptor" evidence="5">
    <location>
        <position position="349"/>
    </location>
</feature>
<feature type="active site" description="Proton acceptor" evidence="5">
    <location>
        <position position="379"/>
    </location>
</feature>
<organism evidence="10 11">
    <name type="scientific">Coprococcus catus</name>
    <dbReference type="NCBI Taxonomy" id="116085"/>
    <lineage>
        <taxon>Bacteria</taxon>
        <taxon>Bacillati</taxon>
        <taxon>Bacillota</taxon>
        <taxon>Clostridia</taxon>
        <taxon>Lachnospirales</taxon>
        <taxon>Lachnospiraceae</taxon>
        <taxon>Coprococcus</taxon>
    </lineage>
</organism>
<evidence type="ECO:0000259" key="9">
    <source>
        <dbReference type="Pfam" id="PF02803"/>
    </source>
</evidence>
<evidence type="ECO:0000256" key="6">
    <source>
        <dbReference type="RuleBase" id="RU003557"/>
    </source>
</evidence>
<dbReference type="InterPro" id="IPR020613">
    <property type="entry name" value="Thiolase_CS"/>
</dbReference>
<gene>
    <name evidence="10" type="ORF">DW070_08280</name>
</gene>
<keyword evidence="2 6" id="KW-0808">Transferase</keyword>
<dbReference type="PANTHER" id="PTHR18919:SF134">
    <property type="entry name" value="BETA-KETOACYL COA THIOLASE FADA3-RELATED"/>
    <property type="match status" value="1"/>
</dbReference>
<evidence type="ECO:0000256" key="5">
    <source>
        <dbReference type="PIRSR" id="PIRSR000429-1"/>
    </source>
</evidence>
<comment type="caution">
    <text evidence="10">The sequence shown here is derived from an EMBL/GenBank/DDBJ whole genome shotgun (WGS) entry which is preliminary data.</text>
</comment>
<dbReference type="Pfam" id="PF00108">
    <property type="entry name" value="Thiolase_N"/>
    <property type="match status" value="1"/>
</dbReference>
<feature type="transmembrane region" description="Helical" evidence="7">
    <location>
        <begin position="340"/>
        <end position="360"/>
    </location>
</feature>
<protein>
    <recommendedName>
        <fullName evidence="4">Acetoacetyl-CoA thiolase</fullName>
    </recommendedName>
</protein>
<feature type="domain" description="Thiolase N-terminal" evidence="8">
    <location>
        <begin position="9"/>
        <end position="260"/>
    </location>
</feature>
<feature type="transmembrane region" description="Helical" evidence="7">
    <location>
        <begin position="372"/>
        <end position="390"/>
    </location>
</feature>
<dbReference type="Pfam" id="PF02803">
    <property type="entry name" value="Thiolase_C"/>
    <property type="match status" value="1"/>
</dbReference>
<name>A0A3E2TNK0_9FIRM</name>
<dbReference type="PIRSF" id="PIRSF000429">
    <property type="entry name" value="Ac-CoA_Ac_transf"/>
    <property type="match status" value="1"/>
</dbReference>